<keyword evidence="3" id="KW-1185">Reference proteome</keyword>
<keyword evidence="1" id="KW-0175">Coiled coil</keyword>
<reference evidence="2" key="1">
    <citation type="submission" date="2020-12" db="EMBL/GenBank/DDBJ databases">
        <title>Methylobrevis albus sp. nov., isolated from fresh water lack sediment.</title>
        <authorList>
            <person name="Zou Q."/>
        </authorList>
    </citation>
    <scope>NUCLEOTIDE SEQUENCE</scope>
    <source>
        <strain evidence="2">L22</strain>
    </source>
</reference>
<dbReference type="AlphaFoldDB" id="A0A931I6C9"/>
<gene>
    <name evidence="2" type="ORF">I5731_19445</name>
</gene>
<protein>
    <submittedName>
        <fullName evidence="2">AAA family ATPase</fullName>
    </submittedName>
</protein>
<evidence type="ECO:0000313" key="3">
    <source>
        <dbReference type="Proteomes" id="UP000631694"/>
    </source>
</evidence>
<proteinExistence type="predicted"/>
<dbReference type="Proteomes" id="UP000631694">
    <property type="component" value="Unassembled WGS sequence"/>
</dbReference>
<feature type="coiled-coil region" evidence="1">
    <location>
        <begin position="376"/>
        <end position="432"/>
    </location>
</feature>
<name>A0A931I6C9_9HYPH</name>
<organism evidence="2 3">
    <name type="scientific">Methylobrevis albus</name>
    <dbReference type="NCBI Taxonomy" id="2793297"/>
    <lineage>
        <taxon>Bacteria</taxon>
        <taxon>Pseudomonadati</taxon>
        <taxon>Pseudomonadota</taxon>
        <taxon>Alphaproteobacteria</taxon>
        <taxon>Hyphomicrobiales</taxon>
        <taxon>Pleomorphomonadaceae</taxon>
        <taxon>Methylobrevis</taxon>
    </lineage>
</organism>
<sequence length="643" mass="73296">MQVLIRGWSARNLRGGLRHLDIDLGEQPNRWTLIQMANGMGKTTTMTLLRYAFTDEEIPPSVVQSFRGGDEATGSFELRLLIDNRPYRLGFEFNFRDGSATRYTVRADTRDGGHVAGRVLPTELSDLLTPQMARLFVFDGELARAIRDLRQRAADEAIRSLYRLSQISGLKSSVDKLVDLEQRRAAAMTSASEERGLTRLRNARNEASAVKRRLENEAASTSTSLEIRRAEAARLKAAIEEHISEDEGLRERLRALDDRERELRTDVNELNVEVLTALRRPPCVHPRLLERLQSLGGRLFELKLPETMSAEFFRDLATRDTCICGRELGHDEREHIIEGAHRYLAQDQISIINQMKLALRSTEGDAQAFSESITRLSGKLSDRQRLRTERERLEIERVDQGDDELELLQQELATARSDIDRLEAQLERLTTRDSHRQRALRLTWESNLPQCETELGEREDRLSIATNTRTFKLKAEAFKSLIDDVDRLSLDRLRERVRLRTNEKLVRIARTERLEVSRIAGFLEIATPGFGTKPEISEGQSLSVAYAFLTSLLSDAPYRLPFVVDSPAVSLDAVNRREVGELIPGFFDQMIMFVISTEREGFAEAFYEKGDDVRFLTISREDGETSVVPGLPFFRTFQDRDAA</sequence>
<dbReference type="Gene3D" id="3.40.50.300">
    <property type="entry name" value="P-loop containing nucleotide triphosphate hydrolases"/>
    <property type="match status" value="2"/>
</dbReference>
<dbReference type="InterPro" id="IPR027417">
    <property type="entry name" value="P-loop_NTPase"/>
</dbReference>
<dbReference type="SUPFAM" id="SSF52540">
    <property type="entry name" value="P-loop containing nucleoside triphosphate hydrolases"/>
    <property type="match status" value="2"/>
</dbReference>
<comment type="caution">
    <text evidence="2">The sequence shown here is derived from an EMBL/GenBank/DDBJ whole genome shotgun (WGS) entry which is preliminary data.</text>
</comment>
<evidence type="ECO:0000313" key="2">
    <source>
        <dbReference type="EMBL" id="MBH0240005.1"/>
    </source>
</evidence>
<dbReference type="RefSeq" id="WP_197313069.1">
    <property type="nucleotide sequence ID" value="NZ_JADZLT010000056.1"/>
</dbReference>
<dbReference type="EMBL" id="JADZLT010000056">
    <property type="protein sequence ID" value="MBH0240005.1"/>
    <property type="molecule type" value="Genomic_DNA"/>
</dbReference>
<evidence type="ECO:0000256" key="1">
    <source>
        <dbReference type="SAM" id="Coils"/>
    </source>
</evidence>
<feature type="coiled-coil region" evidence="1">
    <location>
        <begin position="197"/>
        <end position="273"/>
    </location>
</feature>
<accession>A0A931I6C9</accession>